<dbReference type="SMART" id="SM00487">
    <property type="entry name" value="DEXDc"/>
    <property type="match status" value="1"/>
</dbReference>
<dbReference type="Pfam" id="PF00270">
    <property type="entry name" value="DEAD"/>
    <property type="match status" value="1"/>
</dbReference>
<feature type="non-terminal residue" evidence="5">
    <location>
        <position position="750"/>
    </location>
</feature>
<dbReference type="FunFam" id="3.30.420.10:FF:000045">
    <property type="entry name" value="3'-5' exonuclease DinG"/>
    <property type="match status" value="1"/>
</dbReference>
<evidence type="ECO:0000313" key="5">
    <source>
        <dbReference type="EMBL" id="VAW41338.1"/>
    </source>
</evidence>
<dbReference type="GO" id="GO:0003887">
    <property type="term" value="F:DNA-directed DNA polymerase activity"/>
    <property type="evidence" value="ECO:0007669"/>
    <property type="project" value="InterPro"/>
</dbReference>
<dbReference type="InterPro" id="IPR027417">
    <property type="entry name" value="P-loop_NTPase"/>
</dbReference>
<keyword evidence="5" id="KW-0347">Helicase</keyword>
<dbReference type="PANTHER" id="PTHR30231">
    <property type="entry name" value="DNA POLYMERASE III SUBUNIT EPSILON"/>
    <property type="match status" value="1"/>
</dbReference>
<organism evidence="5">
    <name type="scientific">hydrothermal vent metagenome</name>
    <dbReference type="NCBI Taxonomy" id="652676"/>
    <lineage>
        <taxon>unclassified sequences</taxon>
        <taxon>metagenomes</taxon>
        <taxon>ecological metagenomes</taxon>
    </lineage>
</organism>
<reference evidence="5" key="1">
    <citation type="submission" date="2018-06" db="EMBL/GenBank/DDBJ databases">
        <authorList>
            <person name="Zhirakovskaya E."/>
        </authorList>
    </citation>
    <scope>NUCLEOTIDE SEQUENCE</scope>
</reference>
<evidence type="ECO:0000256" key="2">
    <source>
        <dbReference type="ARBA" id="ARBA00022801"/>
    </source>
</evidence>
<accession>A0A3B0VCB8</accession>
<keyword evidence="1" id="KW-0547">Nucleotide-binding</keyword>
<keyword evidence="2" id="KW-0378">Hydrolase</keyword>
<evidence type="ECO:0000256" key="1">
    <source>
        <dbReference type="ARBA" id="ARBA00022741"/>
    </source>
</evidence>
<dbReference type="InterPro" id="IPR036397">
    <property type="entry name" value="RNaseH_sf"/>
</dbReference>
<dbReference type="InterPro" id="IPR011545">
    <property type="entry name" value="DEAD/DEAH_box_helicase_dom"/>
</dbReference>
<dbReference type="InterPro" id="IPR013520">
    <property type="entry name" value="Ribonucl_H"/>
</dbReference>
<protein>
    <submittedName>
        <fullName evidence="5">DinG family ATP-dependent helicase YoaA</fullName>
    </submittedName>
</protein>
<feature type="domain" description="Helicase ATP-binding" evidence="4">
    <location>
        <begin position="253"/>
        <end position="537"/>
    </location>
</feature>
<gene>
    <name evidence="5" type="ORF">MNBD_CHLOROFLEXI01-2879</name>
</gene>
<dbReference type="SMART" id="SM00488">
    <property type="entry name" value="DEXDc2"/>
    <property type="match status" value="1"/>
</dbReference>
<dbReference type="Pfam" id="PF00929">
    <property type="entry name" value="RNase_T"/>
    <property type="match status" value="1"/>
</dbReference>
<dbReference type="NCBIfam" id="TIGR00573">
    <property type="entry name" value="dnaq"/>
    <property type="match status" value="1"/>
</dbReference>
<dbReference type="GO" id="GO:0003677">
    <property type="term" value="F:DNA binding"/>
    <property type="evidence" value="ECO:0007669"/>
    <property type="project" value="InterPro"/>
</dbReference>
<dbReference type="Gene3D" id="3.30.420.10">
    <property type="entry name" value="Ribonuclease H-like superfamily/Ribonuclease H"/>
    <property type="match status" value="1"/>
</dbReference>
<sequence>MTATTYVVVDVETTGLDPKNDRIIEVAAITFRGNDILDEFSSLVNPHRPLPAFITQLTGITQEMVDEAPTMFTLRSQLRPKIGDHVLVGHNIDFDAGFLQAERLGMGNHRLDTVTLASILFPDAGRFNLESLVHYLELPNPNNGQTHRALDDAEQTVELFLALREQAMQLQLSQIDELVEAGRRLGWPETLFFEDILAERVRNAFEGKDLRHRGRLPRLFQPGSLDGRPAVPAEKVKMLDPELVAGMIQPGGNLSQLFDSFEYRPQQEEMLDAVVGAFNDGAHVMVEAGTGTGKSIAYLIPAAFWATENGRRVVISTNTINLQDQLINKDVPELQKVLPFELRAAVRKGRRNYLCTRLFQQMRHSGPSNADEMALYARILLWLPTTTTGDLAELNLRTPGERLAWSRLNGENASCTADHCAAEKCPLHVARRRAELAHLVIVNHSLLLSDVANENHILPKFVDLIVDEAHHLESAVTSGLSFRADKRFLEAVLDEVNKPRAGLLSDLQSRLEATLPTEVVSQFNTIINKMRREGQSAAIRLDEFFTTLSFFLSEAVNRRSQFAQQIRLTPAVRVQPGYDEVELSWDNLNRHLGAIVDGFAKLAGGLGDIEAQFDIEDGEDLKLTLASNGRSLEETRLNLDGIIIDPSDGLIYWVELFKSRISLHAAPLHVGPLVQTNIFEALETVILTSATLRTAGPDARKEADFSYIRERLYAHDVDELAVGSPFDYKNTTLLYLVTDIPEPNQPGYQR</sequence>
<dbReference type="InterPro" id="IPR014001">
    <property type="entry name" value="Helicase_ATP-bd"/>
</dbReference>
<dbReference type="InterPro" id="IPR006554">
    <property type="entry name" value="Helicase-like_DEXD_c2"/>
</dbReference>
<dbReference type="AlphaFoldDB" id="A0A3B0VCB8"/>
<dbReference type="InterPro" id="IPR010614">
    <property type="entry name" value="RAD3-like_helicase_DEAD"/>
</dbReference>
<dbReference type="EMBL" id="UOEU01000838">
    <property type="protein sequence ID" value="VAW41338.1"/>
    <property type="molecule type" value="Genomic_DNA"/>
</dbReference>
<evidence type="ECO:0000259" key="4">
    <source>
        <dbReference type="PROSITE" id="PS51193"/>
    </source>
</evidence>
<keyword evidence="3" id="KW-0067">ATP-binding</keyword>
<dbReference type="GO" id="GO:0005524">
    <property type="term" value="F:ATP binding"/>
    <property type="evidence" value="ECO:0007669"/>
    <property type="project" value="UniProtKB-KW"/>
</dbReference>
<evidence type="ECO:0000256" key="3">
    <source>
        <dbReference type="ARBA" id="ARBA00022840"/>
    </source>
</evidence>
<proteinExistence type="predicted"/>
<dbReference type="PANTHER" id="PTHR30231:SF41">
    <property type="entry name" value="DNA POLYMERASE III SUBUNIT EPSILON"/>
    <property type="match status" value="1"/>
</dbReference>
<dbReference type="PROSITE" id="PS51193">
    <property type="entry name" value="HELICASE_ATP_BIND_2"/>
    <property type="match status" value="1"/>
</dbReference>
<dbReference type="InterPro" id="IPR012337">
    <property type="entry name" value="RNaseH-like_sf"/>
</dbReference>
<dbReference type="Pfam" id="PF06733">
    <property type="entry name" value="DEAD_2"/>
    <property type="match status" value="1"/>
</dbReference>
<dbReference type="GO" id="GO:0005829">
    <property type="term" value="C:cytosol"/>
    <property type="evidence" value="ECO:0007669"/>
    <property type="project" value="TreeGrafter"/>
</dbReference>
<dbReference type="InterPro" id="IPR014013">
    <property type="entry name" value="Helic_SF1/SF2_ATP-bd_DinG/Rad3"/>
</dbReference>
<dbReference type="SUPFAM" id="SSF52540">
    <property type="entry name" value="P-loop containing nucleoside triphosphate hydrolases"/>
    <property type="match status" value="1"/>
</dbReference>
<name>A0A3B0VCB8_9ZZZZ</name>
<dbReference type="Gene3D" id="3.40.50.300">
    <property type="entry name" value="P-loop containing nucleotide triphosphate hydrolases"/>
    <property type="match status" value="1"/>
</dbReference>
<dbReference type="InterPro" id="IPR006054">
    <property type="entry name" value="DnaQ"/>
</dbReference>
<dbReference type="SUPFAM" id="SSF53098">
    <property type="entry name" value="Ribonuclease H-like"/>
    <property type="match status" value="1"/>
</dbReference>
<dbReference type="GO" id="GO:0008408">
    <property type="term" value="F:3'-5' exonuclease activity"/>
    <property type="evidence" value="ECO:0007669"/>
    <property type="project" value="TreeGrafter"/>
</dbReference>
<dbReference type="GO" id="GO:0003678">
    <property type="term" value="F:DNA helicase activity"/>
    <property type="evidence" value="ECO:0007669"/>
    <property type="project" value="InterPro"/>
</dbReference>
<dbReference type="GO" id="GO:0016818">
    <property type="term" value="F:hydrolase activity, acting on acid anhydrides, in phosphorus-containing anhydrides"/>
    <property type="evidence" value="ECO:0007669"/>
    <property type="project" value="InterPro"/>
</dbReference>
<dbReference type="SMART" id="SM00479">
    <property type="entry name" value="EXOIII"/>
    <property type="match status" value="1"/>
</dbReference>
<dbReference type="GO" id="GO:0045004">
    <property type="term" value="P:DNA replication proofreading"/>
    <property type="evidence" value="ECO:0007669"/>
    <property type="project" value="TreeGrafter"/>
</dbReference>
<dbReference type="CDD" id="cd06127">
    <property type="entry name" value="DEDDh"/>
    <property type="match status" value="1"/>
</dbReference>